<gene>
    <name evidence="16" type="ORF">AFUS01_LOCUS20279</name>
</gene>
<sequence length="1079" mass="123490">MESPGTSEDGLGQTETVKSEPDLEETKTVAKGKHRICANALCDQSKLELKLAPSFVSVYFGLHKNKKRHYICEKCLESAELYREQCVLRLNENKSILEIPTQEGAGTVELDVDSDSEEDENLQVTISDKEIATLVNDLIVSTNLQSQTQRCKETLAAGIDKLVDDYNTLEEEIRSIELQVDQSRNMYYDSRPSFFNVMKLKAIDIDQYGNVSMGNEQDQIGATDSSTGRGQRKSTSLGRVHDSMTPSKFLTISDEAIEVQEVSRINVPPPHKRVLFETPSVIPKVSPKVNDKVYAMKKTSLFGWTLGEVDEVVKSANGKISFKIRFEVKKTRKDQPDSYTYKDLTAKQLAYNIPCPFVLPVGTRVIGLFRDDCAEDEGVPPQESLYYAGIVAEPPKNTNKYRYLVFFDDGYAQYVEPTEVLLVCESSTPVWTDVHPDSQEFIKQYIQKYPERPMVRLTKGTVLTVEWSGKWWLSRVVEVDCSLAKMHFQLDNRYEWIYRGSTRLSPLYDSEKRNAARIQNDSHTRHRNLPRNNRENRFTIEYLHGNEDAFQKKMKPVARKSTAPMSSGISRPSVVDSNSTALARIIKSTGIPTHSFLEFEGKMARIALPSGVPQPADFVMHRCGPDCVIPYDDNNQDFKKVNPLAIVLFLGWAREISKYPKRQIFYRAPCGRRMRDYPELHNFLLQVKFTLSIDHFCFDQNVDCLSEFQASRVLFSIKDISYGKEIKPVQAINSLDHDYPEYVEYTSERVRGVGVPLVLEPEFLVCCDCTDDCQDKQKCACWNLTYEGYRKTREVTDIDKIGYSYRRLREHIVSGIYECNSRCKCRSTCLNRVAQNKMKWILQVFKTSNKGWAIRPLHDIPEGAFICVYAGQLLTEQGANEDGKNFGDEYLAELDFIEVCEKFKDGYEETCIDIEDDTSSFDGDGETSRRQKRGYDDKSRFDSDMIDDDSSDGTRFRRQPSRFTAKPLTDIAARKRPKNNPDLSTRDYYSKGEQCFIMDAKAIGNIGRYLNHCCSPNVYVQNVFVDTQDVRFPWVAFFAYKTIRAGTEMTWDYNYDIGSVPNKTMYCQCGSPECRGRLL</sequence>
<comment type="subcellular location">
    <subcellularLocation>
        <location evidence="1">Nucleus</location>
    </subcellularLocation>
</comment>
<dbReference type="GO" id="GO:0003677">
    <property type="term" value="F:DNA binding"/>
    <property type="evidence" value="ECO:0007669"/>
    <property type="project" value="InterPro"/>
</dbReference>
<comment type="caution">
    <text evidence="16">The sequence shown here is derived from an EMBL/GenBank/DDBJ whole genome shotgun (WGS) entry which is preliminary data.</text>
</comment>
<evidence type="ECO:0008006" key="18">
    <source>
        <dbReference type="Google" id="ProtNLM"/>
    </source>
</evidence>
<dbReference type="InterPro" id="IPR007728">
    <property type="entry name" value="Pre-SET_dom"/>
</dbReference>
<reference evidence="16" key="1">
    <citation type="submission" date="2021-06" db="EMBL/GenBank/DDBJ databases">
        <authorList>
            <person name="Hodson N. C."/>
            <person name="Mongue J. A."/>
            <person name="Jaron S. K."/>
        </authorList>
    </citation>
    <scope>NUCLEOTIDE SEQUENCE</scope>
</reference>
<dbReference type="InterPro" id="IPR003616">
    <property type="entry name" value="Post-SET_dom"/>
</dbReference>
<feature type="coiled-coil region" evidence="10">
    <location>
        <begin position="152"/>
        <end position="186"/>
    </location>
</feature>
<dbReference type="PROSITE" id="PS50280">
    <property type="entry name" value="SET"/>
    <property type="match status" value="1"/>
</dbReference>
<organism evidence="16 17">
    <name type="scientific">Allacma fusca</name>
    <dbReference type="NCBI Taxonomy" id="39272"/>
    <lineage>
        <taxon>Eukaryota</taxon>
        <taxon>Metazoa</taxon>
        <taxon>Ecdysozoa</taxon>
        <taxon>Arthropoda</taxon>
        <taxon>Hexapoda</taxon>
        <taxon>Collembola</taxon>
        <taxon>Symphypleona</taxon>
        <taxon>Sminthuridae</taxon>
        <taxon>Allacma</taxon>
    </lineage>
</organism>
<feature type="region of interest" description="Disordered" evidence="11">
    <location>
        <begin position="214"/>
        <end position="241"/>
    </location>
</feature>
<evidence type="ECO:0000259" key="12">
    <source>
        <dbReference type="PROSITE" id="PS50280"/>
    </source>
</evidence>
<dbReference type="PANTHER" id="PTHR46024:SF1">
    <property type="entry name" value="HISTONE-LYSINE N-METHYLTRANSFERASE EGGLESS"/>
    <property type="match status" value="1"/>
</dbReference>
<feature type="region of interest" description="Disordered" evidence="11">
    <location>
        <begin position="918"/>
        <end position="959"/>
    </location>
</feature>
<dbReference type="SMART" id="SM00317">
    <property type="entry name" value="SET"/>
    <property type="match status" value="1"/>
</dbReference>
<keyword evidence="5" id="KW-0677">Repeat</keyword>
<dbReference type="CDD" id="cd10517">
    <property type="entry name" value="SET_SETDB1"/>
    <property type="match status" value="1"/>
</dbReference>
<dbReference type="InterPro" id="IPR041292">
    <property type="entry name" value="Tudor_4"/>
</dbReference>
<dbReference type="SMART" id="SM00468">
    <property type="entry name" value="PreSET"/>
    <property type="match status" value="1"/>
</dbReference>
<dbReference type="Pfam" id="PF18359">
    <property type="entry name" value="Tudor_5"/>
    <property type="match status" value="1"/>
</dbReference>
<evidence type="ECO:0000259" key="14">
    <source>
        <dbReference type="PROSITE" id="PS50868"/>
    </source>
</evidence>
<keyword evidence="3" id="KW-0808">Transferase</keyword>
<keyword evidence="8" id="KW-0804">Transcription</keyword>
<dbReference type="OrthoDB" id="5792673at2759"/>
<evidence type="ECO:0000256" key="10">
    <source>
        <dbReference type="SAM" id="Coils"/>
    </source>
</evidence>
<feature type="compositionally biased region" description="Basic and acidic residues" evidence="11">
    <location>
        <begin position="926"/>
        <end position="943"/>
    </location>
</feature>
<evidence type="ECO:0000256" key="11">
    <source>
        <dbReference type="SAM" id="MobiDB-lite"/>
    </source>
</evidence>
<dbReference type="InterPro" id="IPR001739">
    <property type="entry name" value="Methyl_CpG_DNA-bd"/>
</dbReference>
<keyword evidence="2" id="KW-0678">Repressor</keyword>
<keyword evidence="9" id="KW-0539">Nucleus</keyword>
<evidence type="ECO:0000256" key="1">
    <source>
        <dbReference type="ARBA" id="ARBA00004123"/>
    </source>
</evidence>
<evidence type="ECO:0000256" key="5">
    <source>
        <dbReference type="ARBA" id="ARBA00022737"/>
    </source>
</evidence>
<evidence type="ECO:0000259" key="15">
    <source>
        <dbReference type="PROSITE" id="PS50982"/>
    </source>
</evidence>
<protein>
    <recommendedName>
        <fullName evidence="18">Histone-lysine N-methyltransferase eggless</fullName>
    </recommendedName>
</protein>
<feature type="domain" description="MBD" evidence="15">
    <location>
        <begin position="638"/>
        <end position="703"/>
    </location>
</feature>
<dbReference type="Pfam" id="PF00856">
    <property type="entry name" value="SET"/>
    <property type="match status" value="1"/>
</dbReference>
<dbReference type="PANTHER" id="PTHR46024">
    <property type="entry name" value="HISTONE-LYSINE N-METHYLTRANSFERASE EGGLESS"/>
    <property type="match status" value="1"/>
</dbReference>
<feature type="compositionally biased region" description="Polar residues" evidence="11">
    <location>
        <begin position="214"/>
        <end position="237"/>
    </location>
</feature>
<dbReference type="GO" id="GO:0010629">
    <property type="term" value="P:negative regulation of gene expression"/>
    <property type="evidence" value="ECO:0007669"/>
    <property type="project" value="TreeGrafter"/>
</dbReference>
<dbReference type="InterPro" id="IPR001214">
    <property type="entry name" value="SET_dom"/>
</dbReference>
<dbReference type="EMBL" id="CAJVCH010218005">
    <property type="protein sequence ID" value="CAG7731705.1"/>
    <property type="molecule type" value="Genomic_DNA"/>
</dbReference>
<dbReference type="GO" id="GO:0032259">
    <property type="term" value="P:methylation"/>
    <property type="evidence" value="ECO:0007669"/>
    <property type="project" value="UniProtKB-KW"/>
</dbReference>
<evidence type="ECO:0000256" key="8">
    <source>
        <dbReference type="ARBA" id="ARBA00023163"/>
    </source>
</evidence>
<dbReference type="Pfam" id="PF01429">
    <property type="entry name" value="MBD"/>
    <property type="match status" value="1"/>
</dbReference>
<dbReference type="GO" id="GO:0070828">
    <property type="term" value="P:heterochromatin organization"/>
    <property type="evidence" value="ECO:0007669"/>
    <property type="project" value="TreeGrafter"/>
</dbReference>
<evidence type="ECO:0000313" key="16">
    <source>
        <dbReference type="EMBL" id="CAG7731705.1"/>
    </source>
</evidence>
<keyword evidence="7 10" id="KW-0175">Coiled coil</keyword>
<dbReference type="SMART" id="SM00391">
    <property type="entry name" value="MBD"/>
    <property type="match status" value="1"/>
</dbReference>
<dbReference type="AlphaFoldDB" id="A0A8J2P4Q1"/>
<dbReference type="GO" id="GO:0008270">
    <property type="term" value="F:zinc ion binding"/>
    <property type="evidence" value="ECO:0007669"/>
    <property type="project" value="InterPro"/>
</dbReference>
<accession>A0A8J2P4Q1</accession>
<feature type="compositionally biased region" description="Basic and acidic residues" evidence="11">
    <location>
        <begin position="17"/>
        <end position="28"/>
    </location>
</feature>
<evidence type="ECO:0000256" key="9">
    <source>
        <dbReference type="ARBA" id="ARBA00023242"/>
    </source>
</evidence>
<dbReference type="PROSITE" id="PS50868">
    <property type="entry name" value="POST_SET"/>
    <property type="match status" value="1"/>
</dbReference>
<feature type="region of interest" description="Disordered" evidence="11">
    <location>
        <begin position="1"/>
        <end position="28"/>
    </location>
</feature>
<evidence type="ECO:0000256" key="7">
    <source>
        <dbReference type="ARBA" id="ARBA00023054"/>
    </source>
</evidence>
<keyword evidence="4" id="KW-0949">S-adenosyl-L-methionine</keyword>
<keyword evidence="6" id="KW-0805">Transcription regulation</keyword>
<feature type="domain" description="SET" evidence="12">
    <location>
        <begin position="840"/>
        <end position="1054"/>
    </location>
</feature>
<evidence type="ECO:0000259" key="13">
    <source>
        <dbReference type="PROSITE" id="PS50867"/>
    </source>
</evidence>
<dbReference type="InterPro" id="IPR051516">
    <property type="entry name" value="SETDB_methyltransferase"/>
</dbReference>
<name>A0A8J2P4Q1_9HEXA</name>
<dbReference type="Proteomes" id="UP000708208">
    <property type="component" value="Unassembled WGS sequence"/>
</dbReference>
<keyword evidence="3" id="KW-0489">Methyltransferase</keyword>
<dbReference type="GO" id="GO:0005634">
    <property type="term" value="C:nucleus"/>
    <property type="evidence" value="ECO:0007669"/>
    <property type="project" value="UniProtKB-SubCell"/>
</dbReference>
<evidence type="ECO:0000313" key="17">
    <source>
        <dbReference type="Proteomes" id="UP000708208"/>
    </source>
</evidence>
<proteinExistence type="predicted"/>
<dbReference type="CDD" id="cd21181">
    <property type="entry name" value="Tudor_SETDB1_rpt2"/>
    <property type="match status" value="1"/>
</dbReference>
<evidence type="ECO:0000256" key="2">
    <source>
        <dbReference type="ARBA" id="ARBA00022491"/>
    </source>
</evidence>
<dbReference type="Pfam" id="PF05033">
    <property type="entry name" value="Pre-SET"/>
    <property type="match status" value="1"/>
</dbReference>
<dbReference type="PROSITE" id="PS50867">
    <property type="entry name" value="PRE_SET"/>
    <property type="match status" value="1"/>
</dbReference>
<feature type="domain" description="Post-SET" evidence="14">
    <location>
        <begin position="1063"/>
        <end position="1079"/>
    </location>
</feature>
<keyword evidence="17" id="KW-1185">Reference proteome</keyword>
<feature type="domain" description="Pre-SET" evidence="13">
    <location>
        <begin position="765"/>
        <end position="837"/>
    </location>
</feature>
<dbReference type="PROSITE" id="PS50982">
    <property type="entry name" value="MBD"/>
    <property type="match status" value="1"/>
</dbReference>
<evidence type="ECO:0000256" key="6">
    <source>
        <dbReference type="ARBA" id="ARBA00023015"/>
    </source>
</evidence>
<dbReference type="Pfam" id="PF18358">
    <property type="entry name" value="Tudor_4"/>
    <property type="match status" value="1"/>
</dbReference>
<evidence type="ECO:0000256" key="3">
    <source>
        <dbReference type="ARBA" id="ARBA00022603"/>
    </source>
</evidence>
<dbReference type="GO" id="GO:0046974">
    <property type="term" value="F:histone H3K9 methyltransferase activity"/>
    <property type="evidence" value="ECO:0007669"/>
    <property type="project" value="TreeGrafter"/>
</dbReference>
<evidence type="ECO:0000256" key="4">
    <source>
        <dbReference type="ARBA" id="ARBA00022691"/>
    </source>
</evidence>
<dbReference type="CDD" id="cd20382">
    <property type="entry name" value="Tudor_SETDB1_rpt1"/>
    <property type="match status" value="1"/>
</dbReference>
<dbReference type="InterPro" id="IPR041291">
    <property type="entry name" value="TUDOR_5"/>
</dbReference>